<evidence type="ECO:0000259" key="8">
    <source>
        <dbReference type="PROSITE" id="PS50850"/>
    </source>
</evidence>
<dbReference type="AlphaFoldDB" id="A0A7W9UTP9"/>
<dbReference type="GO" id="GO:0022857">
    <property type="term" value="F:transmembrane transporter activity"/>
    <property type="evidence" value="ECO:0007669"/>
    <property type="project" value="InterPro"/>
</dbReference>
<proteinExistence type="predicted"/>
<organism evidence="9 10">
    <name type="scientific">Streptomyces echinatus</name>
    <dbReference type="NCBI Taxonomy" id="67293"/>
    <lineage>
        <taxon>Bacteria</taxon>
        <taxon>Bacillati</taxon>
        <taxon>Actinomycetota</taxon>
        <taxon>Actinomycetes</taxon>
        <taxon>Kitasatosporales</taxon>
        <taxon>Streptomycetaceae</taxon>
        <taxon>Streptomyces</taxon>
    </lineage>
</organism>
<dbReference type="EMBL" id="JACHJK010000010">
    <property type="protein sequence ID" value="MBB5929804.1"/>
    <property type="molecule type" value="Genomic_DNA"/>
</dbReference>
<evidence type="ECO:0000313" key="9">
    <source>
        <dbReference type="EMBL" id="MBB5929804.1"/>
    </source>
</evidence>
<dbReference type="CDD" id="cd17321">
    <property type="entry name" value="MFS_MMR_MDR_like"/>
    <property type="match status" value="1"/>
</dbReference>
<evidence type="ECO:0000256" key="5">
    <source>
        <dbReference type="ARBA" id="ARBA00023251"/>
    </source>
</evidence>
<feature type="transmembrane region" description="Helical" evidence="7">
    <location>
        <begin position="460"/>
        <end position="483"/>
    </location>
</feature>
<dbReference type="PROSITE" id="PS50850">
    <property type="entry name" value="MFS"/>
    <property type="match status" value="1"/>
</dbReference>
<dbReference type="InterPro" id="IPR011701">
    <property type="entry name" value="MFS"/>
</dbReference>
<dbReference type="PANTHER" id="PTHR42718">
    <property type="entry name" value="MAJOR FACILITATOR SUPERFAMILY MULTIDRUG TRANSPORTER MFSC"/>
    <property type="match status" value="1"/>
</dbReference>
<feature type="transmembrane region" description="Helical" evidence="7">
    <location>
        <begin position="104"/>
        <end position="126"/>
    </location>
</feature>
<dbReference type="InterPro" id="IPR020846">
    <property type="entry name" value="MFS_dom"/>
</dbReference>
<evidence type="ECO:0000256" key="6">
    <source>
        <dbReference type="SAM" id="MobiDB-lite"/>
    </source>
</evidence>
<name>A0A7W9UTP9_9ACTN</name>
<dbReference type="InterPro" id="IPR005829">
    <property type="entry name" value="Sugar_transporter_CS"/>
</dbReference>
<feature type="transmembrane region" description="Helical" evidence="7">
    <location>
        <begin position="404"/>
        <end position="422"/>
    </location>
</feature>
<feature type="transmembrane region" description="Helical" evidence="7">
    <location>
        <begin position="79"/>
        <end position="98"/>
    </location>
</feature>
<dbReference type="RefSeq" id="WP_225817630.1">
    <property type="nucleotide sequence ID" value="NZ_BAAAWF010000049.1"/>
</dbReference>
<feature type="transmembrane region" description="Helical" evidence="7">
    <location>
        <begin position="268"/>
        <end position="290"/>
    </location>
</feature>
<keyword evidence="2 7" id="KW-0812">Transmembrane</keyword>
<dbReference type="GO" id="GO:0046677">
    <property type="term" value="P:response to antibiotic"/>
    <property type="evidence" value="ECO:0007669"/>
    <property type="project" value="UniProtKB-KW"/>
</dbReference>
<dbReference type="SUPFAM" id="SSF103473">
    <property type="entry name" value="MFS general substrate transporter"/>
    <property type="match status" value="1"/>
</dbReference>
<feature type="transmembrane region" description="Helical" evidence="7">
    <location>
        <begin position="230"/>
        <end position="247"/>
    </location>
</feature>
<protein>
    <submittedName>
        <fullName evidence="9">EmrB/QacA subfamily drug resistance transporter</fullName>
    </submittedName>
</protein>
<keyword evidence="5" id="KW-0046">Antibiotic resistance</keyword>
<accession>A0A7W9UTP9</accession>
<comment type="subcellular location">
    <subcellularLocation>
        <location evidence="1">Cell membrane</location>
        <topology evidence="1">Multi-pass membrane protein</topology>
    </subcellularLocation>
</comment>
<feature type="transmembrane region" description="Helical" evidence="7">
    <location>
        <begin position="360"/>
        <end position="383"/>
    </location>
</feature>
<evidence type="ECO:0000313" key="10">
    <source>
        <dbReference type="Proteomes" id="UP000585836"/>
    </source>
</evidence>
<dbReference type="Proteomes" id="UP000585836">
    <property type="component" value="Unassembled WGS sequence"/>
</dbReference>
<feature type="transmembrane region" description="Helical" evidence="7">
    <location>
        <begin position="334"/>
        <end position="354"/>
    </location>
</feature>
<feature type="region of interest" description="Disordered" evidence="6">
    <location>
        <begin position="491"/>
        <end position="516"/>
    </location>
</feature>
<keyword evidence="3 7" id="KW-1133">Transmembrane helix</keyword>
<keyword evidence="10" id="KW-1185">Reference proteome</keyword>
<feature type="transmembrane region" description="Helical" evidence="7">
    <location>
        <begin position="302"/>
        <end position="322"/>
    </location>
</feature>
<feature type="domain" description="Major facilitator superfamily (MFS) profile" evidence="8">
    <location>
        <begin position="13"/>
        <end position="491"/>
    </location>
</feature>
<gene>
    <name evidence="9" type="ORF">FHS34_005295</name>
</gene>
<comment type="caution">
    <text evidence="9">The sequence shown here is derived from an EMBL/GenBank/DDBJ whole genome shotgun (WGS) entry which is preliminary data.</text>
</comment>
<dbReference type="GO" id="GO:0005886">
    <property type="term" value="C:plasma membrane"/>
    <property type="evidence" value="ECO:0007669"/>
    <property type="project" value="UniProtKB-SubCell"/>
</dbReference>
<evidence type="ECO:0000256" key="4">
    <source>
        <dbReference type="ARBA" id="ARBA00023136"/>
    </source>
</evidence>
<keyword evidence="4 7" id="KW-0472">Membrane</keyword>
<evidence type="ECO:0000256" key="1">
    <source>
        <dbReference type="ARBA" id="ARBA00004651"/>
    </source>
</evidence>
<feature type="transmembrane region" description="Helical" evidence="7">
    <location>
        <begin position="200"/>
        <end position="218"/>
    </location>
</feature>
<feature type="transmembrane region" description="Helical" evidence="7">
    <location>
        <begin position="51"/>
        <end position="67"/>
    </location>
</feature>
<sequence>MTDPESHRRRWWILGVLSLSLLTVVLDNTVLNVALPSLVRDLGASTAETQWIVNSYSLSQAGLLLTAGNAADRYGRKRALLFGLAVFGLGSAGAAFSATPVQLILTRAFMGIGGSFLMTTTLALVMQIFPDAERPRAIGVWAGVSALGFTAGPVVGGFMLDHAWWGSIFLINLPVAAVSIVAVILLVPESRNPTGGRPDLLGAFLSVAAMVGIVYAVVVSPEKGWGSGETLVPGLAGLLLMGVFIQWERHISHPMLSMSLFRDRMFGFAAAGGILVAFGMSGALFLLTQYLQFLEGFSPIKAGFATAPMAATVVVFNLTGFGARVLRRTGPGRAVMVGVPLIAVGTATAGFFVGHGYWGILVGLVLIGSGVGLAMPAVANSIMTAISRTRAGTGAGVNGTLQELGASLGVAVLGALVSARFASSLPDALQAEGHQSLPATLAKAAALPGSAGLVEDARHAFVSGLSTSQLIGAALLLVGGLVVGRNLRRAERTGGSPTGQNGPQSPRSPSPANAHE</sequence>
<dbReference type="PROSITE" id="PS00216">
    <property type="entry name" value="SUGAR_TRANSPORT_1"/>
    <property type="match status" value="1"/>
</dbReference>
<dbReference type="Gene3D" id="1.20.1720.10">
    <property type="entry name" value="Multidrug resistance protein D"/>
    <property type="match status" value="1"/>
</dbReference>
<feature type="transmembrane region" description="Helical" evidence="7">
    <location>
        <begin position="138"/>
        <end position="158"/>
    </location>
</feature>
<dbReference type="Pfam" id="PF07690">
    <property type="entry name" value="MFS_1"/>
    <property type="match status" value="1"/>
</dbReference>
<feature type="transmembrane region" description="Helical" evidence="7">
    <location>
        <begin position="12"/>
        <end position="31"/>
    </location>
</feature>
<reference evidence="9 10" key="1">
    <citation type="submission" date="2020-08" db="EMBL/GenBank/DDBJ databases">
        <title>Genomic Encyclopedia of Type Strains, Phase III (KMG-III): the genomes of soil and plant-associated and newly described type strains.</title>
        <authorList>
            <person name="Whitman W."/>
        </authorList>
    </citation>
    <scope>NUCLEOTIDE SEQUENCE [LARGE SCALE GENOMIC DNA]</scope>
    <source>
        <strain evidence="9 10">CECT 3313</strain>
    </source>
</reference>
<evidence type="ECO:0000256" key="2">
    <source>
        <dbReference type="ARBA" id="ARBA00022692"/>
    </source>
</evidence>
<feature type="transmembrane region" description="Helical" evidence="7">
    <location>
        <begin position="164"/>
        <end position="188"/>
    </location>
</feature>
<dbReference type="Gene3D" id="1.20.1250.20">
    <property type="entry name" value="MFS general substrate transporter like domains"/>
    <property type="match status" value="1"/>
</dbReference>
<dbReference type="PRINTS" id="PR01036">
    <property type="entry name" value="TCRTETB"/>
</dbReference>
<evidence type="ECO:0000256" key="7">
    <source>
        <dbReference type="SAM" id="Phobius"/>
    </source>
</evidence>
<dbReference type="InterPro" id="IPR036259">
    <property type="entry name" value="MFS_trans_sf"/>
</dbReference>
<dbReference type="PANTHER" id="PTHR42718:SF42">
    <property type="entry name" value="EXPORT PROTEIN"/>
    <property type="match status" value="1"/>
</dbReference>
<evidence type="ECO:0000256" key="3">
    <source>
        <dbReference type="ARBA" id="ARBA00022989"/>
    </source>
</evidence>
<feature type="compositionally biased region" description="Polar residues" evidence="6">
    <location>
        <begin position="498"/>
        <end position="516"/>
    </location>
</feature>